<keyword evidence="2" id="KW-1185">Reference proteome</keyword>
<dbReference type="GO" id="GO:0003676">
    <property type="term" value="F:nucleic acid binding"/>
    <property type="evidence" value="ECO:0007669"/>
    <property type="project" value="InterPro"/>
</dbReference>
<evidence type="ECO:0008006" key="3">
    <source>
        <dbReference type="Google" id="ProtNLM"/>
    </source>
</evidence>
<dbReference type="EMBL" id="JAJFAZ020000004">
    <property type="protein sequence ID" value="KAI5336019.1"/>
    <property type="molecule type" value="Genomic_DNA"/>
</dbReference>
<dbReference type="PANTHER" id="PTHR24559">
    <property type="entry name" value="TRANSPOSON TY3-I GAG-POL POLYPROTEIN"/>
    <property type="match status" value="1"/>
</dbReference>
<evidence type="ECO:0000313" key="2">
    <source>
        <dbReference type="Proteomes" id="UP001054821"/>
    </source>
</evidence>
<comment type="caution">
    <text evidence="1">The sequence shown here is derived from an EMBL/GenBank/DDBJ whole genome shotgun (WGS) entry which is preliminary data.</text>
</comment>
<proteinExistence type="predicted"/>
<name>A0AAD4W4N6_PRUDU</name>
<dbReference type="AlphaFoldDB" id="A0AAD4W4N6"/>
<dbReference type="InterPro" id="IPR053134">
    <property type="entry name" value="RNA-dir_DNA_polymerase"/>
</dbReference>
<dbReference type="InterPro" id="IPR043502">
    <property type="entry name" value="DNA/RNA_pol_sf"/>
</dbReference>
<dbReference type="SUPFAM" id="SSF56672">
    <property type="entry name" value="DNA/RNA polymerases"/>
    <property type="match status" value="1"/>
</dbReference>
<organism evidence="1 2">
    <name type="scientific">Prunus dulcis</name>
    <name type="common">Almond</name>
    <name type="synonym">Amygdalus dulcis</name>
    <dbReference type="NCBI Taxonomy" id="3755"/>
    <lineage>
        <taxon>Eukaryota</taxon>
        <taxon>Viridiplantae</taxon>
        <taxon>Streptophyta</taxon>
        <taxon>Embryophyta</taxon>
        <taxon>Tracheophyta</taxon>
        <taxon>Spermatophyta</taxon>
        <taxon>Magnoliopsida</taxon>
        <taxon>eudicotyledons</taxon>
        <taxon>Gunneridae</taxon>
        <taxon>Pentapetalae</taxon>
        <taxon>rosids</taxon>
        <taxon>fabids</taxon>
        <taxon>Rosales</taxon>
        <taxon>Rosaceae</taxon>
        <taxon>Amygdaloideae</taxon>
        <taxon>Amygdaleae</taxon>
        <taxon>Prunus</taxon>
    </lineage>
</organism>
<dbReference type="InterPro" id="IPR012337">
    <property type="entry name" value="RNaseH-like_sf"/>
</dbReference>
<protein>
    <recommendedName>
        <fullName evidence="3">Reverse transcriptase domain-containing protein</fullName>
    </recommendedName>
</protein>
<dbReference type="Gene3D" id="3.30.70.270">
    <property type="match status" value="1"/>
</dbReference>
<gene>
    <name evidence="1" type="ORF">L3X38_026153</name>
</gene>
<dbReference type="InterPro" id="IPR036397">
    <property type="entry name" value="RNaseH_sf"/>
</dbReference>
<accession>A0AAD4W4N6</accession>
<dbReference type="Gene3D" id="3.30.420.10">
    <property type="entry name" value="Ribonuclease H-like superfamily/Ribonuclease H"/>
    <property type="match status" value="1"/>
</dbReference>
<evidence type="ECO:0000313" key="1">
    <source>
        <dbReference type="EMBL" id="KAI5336019.1"/>
    </source>
</evidence>
<dbReference type="SUPFAM" id="SSF53098">
    <property type="entry name" value="Ribonuclease H-like"/>
    <property type="match status" value="1"/>
</dbReference>
<dbReference type="PANTHER" id="PTHR24559:SF436">
    <property type="entry name" value="RNA-DIRECTED DNA POLYMERASE HOMOLOG"/>
    <property type="match status" value="1"/>
</dbReference>
<dbReference type="Proteomes" id="UP001054821">
    <property type="component" value="Chromosome 4"/>
</dbReference>
<reference evidence="1 2" key="1">
    <citation type="journal article" date="2022" name="G3 (Bethesda)">
        <title>Whole-genome sequence and methylome profiling of the almond [Prunus dulcis (Mill.) D.A. Webb] cultivar 'Nonpareil'.</title>
        <authorList>
            <person name="D'Amico-Willman K.M."/>
            <person name="Ouma W.Z."/>
            <person name="Meulia T."/>
            <person name="Sideli G.M."/>
            <person name="Gradziel T.M."/>
            <person name="Fresnedo-Ramirez J."/>
        </authorList>
    </citation>
    <scope>NUCLEOTIDE SEQUENCE [LARGE SCALE GENOMIC DNA]</scope>
    <source>
        <strain evidence="1">Clone GOH B32 T37-40</strain>
    </source>
</reference>
<dbReference type="InterPro" id="IPR043128">
    <property type="entry name" value="Rev_trsase/Diguanyl_cyclase"/>
</dbReference>
<sequence length="179" mass="20280">MNKVFPPLLDKFVVVCINDIVVYSNSLEKHLEYLQRVFQVLRENKLYVKKKKKYSLSKKRPWESLSMDFIMRLPKSEGCGSILVVVDRFTKYATFIPASTDCNVEEAADGAFQATWLTAELLYQLSPTDKRSDGTGECIVGVLFAALYECQPMRLGKVDGCCSILIQLAVIGVYRVKSF</sequence>